<reference evidence="5 6" key="1">
    <citation type="submission" date="2020-08" db="EMBL/GenBank/DDBJ databases">
        <title>Genome sequence of Rhizobiales bacterium strain IZ6.</title>
        <authorList>
            <person name="Nakai R."/>
            <person name="Naganuma T."/>
        </authorList>
    </citation>
    <scope>NUCLEOTIDE SEQUENCE [LARGE SCALE GENOMIC DNA]</scope>
    <source>
        <strain evidence="5 6">IZ6</strain>
    </source>
</reference>
<proteinExistence type="predicted"/>
<name>A0A6S6QQC9_9HYPH</name>
<evidence type="ECO:0000259" key="4">
    <source>
        <dbReference type="PROSITE" id="PS51918"/>
    </source>
</evidence>
<evidence type="ECO:0000313" key="5">
    <source>
        <dbReference type="EMBL" id="BCJ90177.1"/>
    </source>
</evidence>
<dbReference type="InterPro" id="IPR007197">
    <property type="entry name" value="rSAM"/>
</dbReference>
<dbReference type="InterPro" id="IPR006638">
    <property type="entry name" value="Elp3/MiaA/NifB-like_rSAM"/>
</dbReference>
<dbReference type="InterPro" id="IPR040086">
    <property type="entry name" value="MJ0683-like"/>
</dbReference>
<dbReference type="GO" id="GO:0003824">
    <property type="term" value="F:catalytic activity"/>
    <property type="evidence" value="ECO:0007669"/>
    <property type="project" value="InterPro"/>
</dbReference>
<feature type="domain" description="Radical SAM core" evidence="4">
    <location>
        <begin position="78"/>
        <end position="315"/>
    </location>
</feature>
<dbReference type="SFLD" id="SFLDG01084">
    <property type="entry name" value="Uncharacterised_Radical_SAM_Su"/>
    <property type="match status" value="1"/>
</dbReference>
<keyword evidence="2" id="KW-0408">Iron</keyword>
<dbReference type="PANTHER" id="PTHR43432">
    <property type="entry name" value="SLR0285 PROTEIN"/>
    <property type="match status" value="1"/>
</dbReference>
<dbReference type="CDD" id="cd01335">
    <property type="entry name" value="Radical_SAM"/>
    <property type="match status" value="1"/>
</dbReference>
<sequence>MAALARELDYETEREAPIGITADRRRGRGAVTNPSGRFEPYSRSLADDGWESLADLPPFKTEVSYEAAKKIITRNQSPDISFDRSINPYRGCEHGCVYCFARPTHSYLGLSPGLDFESKLTVKPNAAELLTKELADPKYEVRTMALGTNTDPYQPIEREYRITRSILEVLARTKHPVGIVTKSALVQRDIDILAPMAADNLARVAISITTLDPKLARTLEPRAPTPPKRLETIKALTDAGIPVTVMMAPVIPALNDEEIERVLDAAKAAGATGAGYVLLRLPYEIKDLFQEWLREHRPERANHVMSLVKSTRGGKAYEAEWGKRMIGEGVFAWTVGRRFELACKRLGLNEEKRSLSKDLFMPPPRPGEQLRLF</sequence>
<dbReference type="Proteomes" id="UP000515317">
    <property type="component" value="Chromosome"/>
</dbReference>
<evidence type="ECO:0000256" key="1">
    <source>
        <dbReference type="ARBA" id="ARBA00022723"/>
    </source>
</evidence>
<accession>A0A6S6QQC9</accession>
<dbReference type="Pfam" id="PF04055">
    <property type="entry name" value="Radical_SAM"/>
    <property type="match status" value="1"/>
</dbReference>
<dbReference type="SFLD" id="SFLDS00029">
    <property type="entry name" value="Radical_SAM"/>
    <property type="match status" value="1"/>
</dbReference>
<evidence type="ECO:0000313" key="6">
    <source>
        <dbReference type="Proteomes" id="UP000515317"/>
    </source>
</evidence>
<keyword evidence="3" id="KW-0411">Iron-sulfur</keyword>
<keyword evidence="6" id="KW-1185">Reference proteome</keyword>
<evidence type="ECO:0000256" key="2">
    <source>
        <dbReference type="ARBA" id="ARBA00023004"/>
    </source>
</evidence>
<evidence type="ECO:0000256" key="3">
    <source>
        <dbReference type="ARBA" id="ARBA00023014"/>
    </source>
</evidence>
<dbReference type="SUPFAM" id="SSF102114">
    <property type="entry name" value="Radical SAM enzymes"/>
    <property type="match status" value="1"/>
</dbReference>
<protein>
    <submittedName>
        <fullName evidence="5">Radical SAM protein</fullName>
    </submittedName>
</protein>
<gene>
    <name evidence="5" type="ORF">IZ6_09120</name>
</gene>
<dbReference type="PROSITE" id="PS51918">
    <property type="entry name" value="RADICAL_SAM"/>
    <property type="match status" value="1"/>
</dbReference>
<dbReference type="KEGG" id="tso:IZ6_09120"/>
<dbReference type="PANTHER" id="PTHR43432:SF3">
    <property type="entry name" value="SLR0285 PROTEIN"/>
    <property type="match status" value="1"/>
</dbReference>
<dbReference type="GO" id="GO:0051536">
    <property type="term" value="F:iron-sulfur cluster binding"/>
    <property type="evidence" value="ECO:0007669"/>
    <property type="project" value="UniProtKB-KW"/>
</dbReference>
<dbReference type="SMART" id="SM00729">
    <property type="entry name" value="Elp3"/>
    <property type="match status" value="1"/>
</dbReference>
<dbReference type="InterPro" id="IPR058240">
    <property type="entry name" value="rSAM_sf"/>
</dbReference>
<dbReference type="EMBL" id="AP023361">
    <property type="protein sequence ID" value="BCJ90177.1"/>
    <property type="molecule type" value="Genomic_DNA"/>
</dbReference>
<dbReference type="AlphaFoldDB" id="A0A6S6QQC9"/>
<dbReference type="RefSeq" id="WP_225874000.1">
    <property type="nucleotide sequence ID" value="NZ_AP023361.1"/>
</dbReference>
<dbReference type="NCBIfam" id="NF033668">
    <property type="entry name" value="rSAM_PA0069"/>
    <property type="match status" value="1"/>
</dbReference>
<dbReference type="GO" id="GO:0046872">
    <property type="term" value="F:metal ion binding"/>
    <property type="evidence" value="ECO:0007669"/>
    <property type="project" value="UniProtKB-KW"/>
</dbReference>
<keyword evidence="1" id="KW-0479">Metal-binding</keyword>
<organism evidence="5 6">
    <name type="scientific">Terrihabitans soli</name>
    <dbReference type="NCBI Taxonomy" id="708113"/>
    <lineage>
        <taxon>Bacteria</taxon>
        <taxon>Pseudomonadati</taxon>
        <taxon>Pseudomonadota</taxon>
        <taxon>Alphaproteobacteria</taxon>
        <taxon>Hyphomicrobiales</taxon>
        <taxon>Terrihabitans</taxon>
    </lineage>
</organism>
<dbReference type="Gene3D" id="3.80.30.30">
    <property type="match status" value="1"/>
</dbReference>